<dbReference type="EMBL" id="QJHK01000021">
    <property type="protein sequence ID" value="PXY39272.1"/>
    <property type="molecule type" value="Genomic_DNA"/>
</dbReference>
<gene>
    <name evidence="3" type="ORF">DMB65_18665</name>
</gene>
<evidence type="ECO:0000313" key="4">
    <source>
        <dbReference type="Proteomes" id="UP000247903"/>
    </source>
</evidence>
<dbReference type="InterPro" id="IPR011043">
    <property type="entry name" value="Gal_Oxase/kelch_b-propeller"/>
</dbReference>
<dbReference type="NCBIfam" id="TIGR04183">
    <property type="entry name" value="Por_Secre_tail"/>
    <property type="match status" value="1"/>
</dbReference>
<comment type="caution">
    <text evidence="3">The sequence shown here is derived from an EMBL/GenBank/DDBJ whole genome shotgun (WGS) entry which is preliminary data.</text>
</comment>
<evidence type="ECO:0000313" key="3">
    <source>
        <dbReference type="EMBL" id="PXY39272.1"/>
    </source>
</evidence>
<dbReference type="InterPro" id="IPR026444">
    <property type="entry name" value="Secre_tail"/>
</dbReference>
<sequence length="480" mass="51087">MKKILLLILLPIVSYSQTKIGNSINGKYPVSSGMASSFGTRLSLSGDGNILAVGDQSIWSGEVRVYINTANNWEELGSKISIGNSPDEKGKSISLSKDGSILAVGSPQGAGNGYETGFAQVYQNIAGIWTQVGTNIKGKAGGEYSGSSISLSEDGSTIAIGAPGNSQNKWQGGCVRAYKNVGDIWTKIGDDLYGKQDADNFGSRVVLANNGEIMAIGNKNKSISVFKNIAGTWTLLGNEITGINSGFSFSADGSTIAVPYTVIDYAPITYYRIITSYVKLLRLINGIWTQVGISLKGNGEYSNFGSAISLSNDGSIIAIGAPGKDEKGDESGIVMVYKENSGNWLKLGIDIKGEAKYDRNGEGVSLSSDGTKLAVGSPYNDNVTGANAGAIRIFNLLPFLNTDQFVMSNFNLYPNPASEIVNVNLQDNFIIKKINIYNSLGQFIKTDNTDKINISSLSKGIYYFEIITDKGKGTKAIIVN</sequence>
<feature type="domain" description="Secretion system C-terminal sorting" evidence="2">
    <location>
        <begin position="412"/>
        <end position="479"/>
    </location>
</feature>
<dbReference type="PANTHER" id="PTHR36220:SF1">
    <property type="entry name" value="GAMMA TUBULIN COMPLEX COMPONENT C-TERMINAL DOMAIN-CONTAINING PROTEIN"/>
    <property type="match status" value="1"/>
</dbReference>
<proteinExistence type="predicted"/>
<accession>A0A2V4BL56</accession>
<dbReference type="Gene3D" id="2.130.10.130">
    <property type="entry name" value="Integrin alpha, N-terminal"/>
    <property type="match status" value="2"/>
</dbReference>
<dbReference type="PROSITE" id="PS51470">
    <property type="entry name" value="FG_GAP"/>
    <property type="match status" value="2"/>
</dbReference>
<reference evidence="3 4" key="1">
    <citation type="submission" date="2018-05" db="EMBL/GenBank/DDBJ databases">
        <title>Flavobacterium sp. strain IMCC34759, incomplete genome.</title>
        <authorList>
            <person name="Joung Y."/>
            <person name="Cho J."/>
        </authorList>
    </citation>
    <scope>NUCLEOTIDE SEQUENCE [LARGE SCALE GENOMIC DNA]</scope>
    <source>
        <strain evidence="3 4">IMCC34759</strain>
    </source>
</reference>
<dbReference type="SUPFAM" id="SSF82171">
    <property type="entry name" value="DPP6 N-terminal domain-like"/>
    <property type="match status" value="1"/>
</dbReference>
<dbReference type="RefSeq" id="WP_110308147.1">
    <property type="nucleotide sequence ID" value="NZ_QJHK01000021.1"/>
</dbReference>
<name>A0A2V4BL56_9FLAO</name>
<dbReference type="SUPFAM" id="SSF50965">
    <property type="entry name" value="Galactose oxidase, central domain"/>
    <property type="match status" value="1"/>
</dbReference>
<dbReference type="InterPro" id="IPR028994">
    <property type="entry name" value="Integrin_alpha_N"/>
</dbReference>
<dbReference type="OrthoDB" id="1403372at2"/>
<dbReference type="InterPro" id="IPR013519">
    <property type="entry name" value="Int_alpha_beta-p"/>
</dbReference>
<evidence type="ECO:0000256" key="1">
    <source>
        <dbReference type="ARBA" id="ARBA00022729"/>
    </source>
</evidence>
<keyword evidence="1" id="KW-0732">Signal</keyword>
<dbReference type="AlphaFoldDB" id="A0A2V4BL56"/>
<protein>
    <recommendedName>
        <fullName evidence="2">Secretion system C-terminal sorting domain-containing protein</fullName>
    </recommendedName>
</protein>
<dbReference type="Proteomes" id="UP000247903">
    <property type="component" value="Unassembled WGS sequence"/>
</dbReference>
<dbReference type="Pfam" id="PF18962">
    <property type="entry name" value="Por_Secre_tail"/>
    <property type="match status" value="1"/>
</dbReference>
<organism evidence="3 4">
    <name type="scientific">Flavobacterium cheongpyeongense</name>
    <dbReference type="NCBI Taxonomy" id="2212651"/>
    <lineage>
        <taxon>Bacteria</taxon>
        <taxon>Pseudomonadati</taxon>
        <taxon>Bacteroidota</taxon>
        <taxon>Flavobacteriia</taxon>
        <taxon>Flavobacteriales</taxon>
        <taxon>Flavobacteriaceae</taxon>
        <taxon>Flavobacterium</taxon>
    </lineage>
</organism>
<evidence type="ECO:0000259" key="2">
    <source>
        <dbReference type="Pfam" id="PF18962"/>
    </source>
</evidence>
<dbReference type="PANTHER" id="PTHR36220">
    <property type="entry name" value="UNNAMED PRODUCT"/>
    <property type="match status" value="1"/>
</dbReference>
<keyword evidence="4" id="KW-1185">Reference proteome</keyword>